<organism evidence="6 7">
    <name type="scientific">Litorilituus lipolyticus</name>
    <dbReference type="NCBI Taxonomy" id="2491017"/>
    <lineage>
        <taxon>Bacteria</taxon>
        <taxon>Pseudomonadati</taxon>
        <taxon>Pseudomonadota</taxon>
        <taxon>Gammaproteobacteria</taxon>
        <taxon>Alteromonadales</taxon>
        <taxon>Colwelliaceae</taxon>
        <taxon>Litorilituus</taxon>
    </lineage>
</organism>
<keyword evidence="7" id="KW-1185">Reference proteome</keyword>
<dbReference type="SUPFAM" id="SSF51161">
    <property type="entry name" value="Trimeric LpxA-like enzymes"/>
    <property type="match status" value="1"/>
</dbReference>
<dbReference type="PANTHER" id="PTHR42811">
    <property type="entry name" value="SERINE ACETYLTRANSFERASE"/>
    <property type="match status" value="1"/>
</dbReference>
<dbReference type="OrthoDB" id="5767762at2"/>
<evidence type="ECO:0000313" key="6">
    <source>
        <dbReference type="EMBL" id="TPH18953.1"/>
    </source>
</evidence>
<dbReference type="InterPro" id="IPR005881">
    <property type="entry name" value="Ser_O-AcTrfase"/>
</dbReference>
<dbReference type="CDD" id="cd03354">
    <property type="entry name" value="LbH_SAT"/>
    <property type="match status" value="1"/>
</dbReference>
<dbReference type="PIRSF" id="PIRSF000441">
    <property type="entry name" value="CysE"/>
    <property type="match status" value="1"/>
</dbReference>
<dbReference type="GO" id="GO:0006535">
    <property type="term" value="P:cysteine biosynthetic process from serine"/>
    <property type="evidence" value="ECO:0007669"/>
    <property type="project" value="InterPro"/>
</dbReference>
<evidence type="ECO:0000256" key="4">
    <source>
        <dbReference type="PIRNR" id="PIRNR000441"/>
    </source>
</evidence>
<evidence type="ECO:0000313" key="7">
    <source>
        <dbReference type="Proteomes" id="UP000315303"/>
    </source>
</evidence>
<keyword evidence="3 4" id="KW-0012">Acyltransferase</keyword>
<comment type="similarity">
    <text evidence="1 4">Belongs to the transferase hexapeptide repeat family.</text>
</comment>
<evidence type="ECO:0000256" key="1">
    <source>
        <dbReference type="ARBA" id="ARBA00007274"/>
    </source>
</evidence>
<dbReference type="RefSeq" id="WP_140601097.1">
    <property type="nucleotide sequence ID" value="NZ_SAWY01000002.1"/>
</dbReference>
<name>A0A502LA82_9GAMM</name>
<protein>
    <recommendedName>
        <fullName evidence="4">Serine acetyltransferase</fullName>
        <ecNumber evidence="4">2.3.1.30</ecNumber>
    </recommendedName>
</protein>
<evidence type="ECO:0000256" key="3">
    <source>
        <dbReference type="ARBA" id="ARBA00023315"/>
    </source>
</evidence>
<reference evidence="6 7" key="1">
    <citation type="submission" date="2019-01" db="EMBL/GenBank/DDBJ databases">
        <title>Litorilituus lipolytica sp. nov., isolated from intertidal sand of the Yellow Sea in China.</title>
        <authorList>
            <person name="Liu A."/>
        </authorList>
    </citation>
    <scope>NUCLEOTIDE SEQUENCE [LARGE SCALE GENOMIC DNA]</scope>
    <source>
        <strain evidence="6 7">RZ04</strain>
    </source>
</reference>
<dbReference type="InterPro" id="IPR045304">
    <property type="entry name" value="LbH_SAT"/>
</dbReference>
<sequence>MGLTFFKYDLRQATKSTNFFQQLKWFALNHTLHLVFLIRLGQTLKSTPLVGVIFTFIIEYIIHLFYASDISLKAKLGKGLMIMHGHDIVIGADVVIGDNCKIFNGVTMGNKDITLTSKDNQPRIGNNVVLSTGAKILGAINIGDDVIVGANSVVIKDCEEGFTYVGIPARKIK</sequence>
<dbReference type="EMBL" id="SAWY01000002">
    <property type="protein sequence ID" value="TPH18953.1"/>
    <property type="molecule type" value="Genomic_DNA"/>
</dbReference>
<dbReference type="Proteomes" id="UP000315303">
    <property type="component" value="Unassembled WGS sequence"/>
</dbReference>
<proteinExistence type="inferred from homology"/>
<dbReference type="Pfam" id="PF00132">
    <property type="entry name" value="Hexapep"/>
    <property type="match status" value="1"/>
</dbReference>
<keyword evidence="2 4" id="KW-0808">Transferase</keyword>
<keyword evidence="5" id="KW-1133">Transmembrane helix</keyword>
<dbReference type="Gene3D" id="2.160.10.10">
    <property type="entry name" value="Hexapeptide repeat proteins"/>
    <property type="match status" value="1"/>
</dbReference>
<dbReference type="GO" id="GO:0009001">
    <property type="term" value="F:serine O-acetyltransferase activity"/>
    <property type="evidence" value="ECO:0007669"/>
    <property type="project" value="UniProtKB-EC"/>
</dbReference>
<comment type="caution">
    <text evidence="6">The sequence shown here is derived from an EMBL/GenBank/DDBJ whole genome shotgun (WGS) entry which is preliminary data.</text>
</comment>
<feature type="transmembrane region" description="Helical" evidence="5">
    <location>
        <begin position="49"/>
        <end position="68"/>
    </location>
</feature>
<dbReference type="EC" id="2.3.1.30" evidence="4"/>
<comment type="catalytic activity">
    <reaction evidence="4">
        <text>L-serine + acetyl-CoA = O-acetyl-L-serine + CoA</text>
        <dbReference type="Rhea" id="RHEA:24560"/>
        <dbReference type="ChEBI" id="CHEBI:33384"/>
        <dbReference type="ChEBI" id="CHEBI:57287"/>
        <dbReference type="ChEBI" id="CHEBI:57288"/>
        <dbReference type="ChEBI" id="CHEBI:58340"/>
        <dbReference type="EC" id="2.3.1.30"/>
    </reaction>
</comment>
<evidence type="ECO:0000256" key="5">
    <source>
        <dbReference type="SAM" id="Phobius"/>
    </source>
</evidence>
<keyword evidence="5" id="KW-0472">Membrane</keyword>
<dbReference type="GO" id="GO:0005737">
    <property type="term" value="C:cytoplasm"/>
    <property type="evidence" value="ECO:0007669"/>
    <property type="project" value="InterPro"/>
</dbReference>
<keyword evidence="5" id="KW-0812">Transmembrane</keyword>
<evidence type="ECO:0000256" key="2">
    <source>
        <dbReference type="ARBA" id="ARBA00022679"/>
    </source>
</evidence>
<dbReference type="InterPro" id="IPR011004">
    <property type="entry name" value="Trimer_LpxA-like_sf"/>
</dbReference>
<accession>A0A502LA82</accession>
<dbReference type="AlphaFoldDB" id="A0A502LA82"/>
<dbReference type="InterPro" id="IPR001451">
    <property type="entry name" value="Hexapep"/>
</dbReference>
<gene>
    <name evidence="6" type="ORF">EPA86_01260</name>
</gene>